<dbReference type="PROSITE" id="PS50929">
    <property type="entry name" value="ABC_TM1F"/>
    <property type="match status" value="1"/>
</dbReference>
<dbReference type="AlphaFoldDB" id="A0A937CN19"/>
<dbReference type="InterPro" id="IPR011527">
    <property type="entry name" value="ABC1_TM_dom"/>
</dbReference>
<sequence>MRRMKTANSTTLLQSARKIFLRGFIYAGIVSFFLNFAMLIGPIFMVQVYSRVLPAKSYDTLYGLIVIGILGIIIYGLLDFVRNWTYTVMAHGLAQRLNLPALQAGVLQSVEGGVNEGGAAIRDINELRQFIGSNAVSMPLDAFWSVVFLVALLFIHPVYAMVAGGFIIAMVVMNFITDGLTRQAIKEANAAQQRHVQEVANSMRHAEAIEAMGMLPALVRMWRRSQGEMLEYSNTANVRTRIVLAITKSLQKSLQMVTVATGAFLVLSGAINAGVLFAGMVLTSQAVGPFAGLIENWQQWVNAGQAWSRIKALIEHEGSARQTMPAPVGDGDLSVEHLVYLPDGRDIPVLRGLTFSLSPGEVLGIAGPSGAGKSTLARCLTGIIKPTAGGVYLDGHSTYLWERGSFGRAVGYLPQSLSLIDGTIRQTIARMQDSDPRDVIRAAQAAGIHDMIGKLPHGYDTPVREGMHMLSGGQMQRLALARALYGDPKLLILDEPNSNLDGIGEQALIAAIVEARARGAIVIMIAHRPSVMAVADKIMVIEHGVVAQFGPRTEVIEMISPEARLANDARRKGIMRVVPAAGDVG</sequence>
<dbReference type="EMBL" id="JAEQNC010000017">
    <property type="protein sequence ID" value="MBL0374975.1"/>
    <property type="molecule type" value="Genomic_DNA"/>
</dbReference>
<dbReference type="InterPro" id="IPR003439">
    <property type="entry name" value="ABC_transporter-like_ATP-bd"/>
</dbReference>
<feature type="transmembrane region" description="Helical" evidence="8">
    <location>
        <begin position="257"/>
        <end position="282"/>
    </location>
</feature>
<evidence type="ECO:0000256" key="3">
    <source>
        <dbReference type="ARBA" id="ARBA00022692"/>
    </source>
</evidence>
<protein>
    <submittedName>
        <fullName evidence="11">Type I secretion system permease/ATPase</fullName>
    </submittedName>
</protein>
<keyword evidence="3 8" id="KW-0812">Transmembrane</keyword>
<comment type="similarity">
    <text evidence="2">Belongs to the ABC transporter superfamily.</text>
</comment>
<feature type="transmembrane region" description="Helical" evidence="8">
    <location>
        <begin position="130"/>
        <end position="152"/>
    </location>
</feature>
<dbReference type="SUPFAM" id="SSF90123">
    <property type="entry name" value="ABC transporter transmembrane region"/>
    <property type="match status" value="1"/>
</dbReference>
<evidence type="ECO:0000259" key="10">
    <source>
        <dbReference type="PROSITE" id="PS50929"/>
    </source>
</evidence>
<evidence type="ECO:0000256" key="7">
    <source>
        <dbReference type="ARBA" id="ARBA00023136"/>
    </source>
</evidence>
<dbReference type="GO" id="GO:0016887">
    <property type="term" value="F:ATP hydrolysis activity"/>
    <property type="evidence" value="ECO:0007669"/>
    <property type="project" value="InterPro"/>
</dbReference>
<dbReference type="PROSITE" id="PS00211">
    <property type="entry name" value="ABC_TRANSPORTER_1"/>
    <property type="match status" value="1"/>
</dbReference>
<keyword evidence="12" id="KW-1185">Reference proteome</keyword>
<comment type="caution">
    <text evidence="11">The sequence shown here is derived from an EMBL/GenBank/DDBJ whole genome shotgun (WGS) entry which is preliminary data.</text>
</comment>
<evidence type="ECO:0000256" key="1">
    <source>
        <dbReference type="ARBA" id="ARBA00004651"/>
    </source>
</evidence>
<feature type="transmembrane region" description="Helical" evidence="8">
    <location>
        <begin position="61"/>
        <end position="81"/>
    </location>
</feature>
<keyword evidence="4" id="KW-0547">Nucleotide-binding</keyword>
<dbReference type="PANTHER" id="PTHR43394:SF1">
    <property type="entry name" value="ATP-BINDING CASSETTE SUB-FAMILY B MEMBER 10, MITOCHONDRIAL"/>
    <property type="match status" value="1"/>
</dbReference>
<dbReference type="Gene3D" id="3.40.50.300">
    <property type="entry name" value="P-loop containing nucleotide triphosphate hydrolases"/>
    <property type="match status" value="1"/>
</dbReference>
<evidence type="ECO:0000259" key="9">
    <source>
        <dbReference type="PROSITE" id="PS50893"/>
    </source>
</evidence>
<comment type="subcellular location">
    <subcellularLocation>
        <location evidence="1">Cell membrane</location>
        <topology evidence="1">Multi-pass membrane protein</topology>
    </subcellularLocation>
</comment>
<feature type="domain" description="ABC transmembrane type-1" evidence="10">
    <location>
        <begin position="27"/>
        <end position="302"/>
    </location>
</feature>
<dbReference type="GO" id="GO:0030256">
    <property type="term" value="C:type I protein secretion system complex"/>
    <property type="evidence" value="ECO:0007669"/>
    <property type="project" value="InterPro"/>
</dbReference>
<organism evidence="11 12">
    <name type="scientific">Rhizobium setariae</name>
    <dbReference type="NCBI Taxonomy" id="2801340"/>
    <lineage>
        <taxon>Bacteria</taxon>
        <taxon>Pseudomonadati</taxon>
        <taxon>Pseudomonadota</taxon>
        <taxon>Alphaproteobacteria</taxon>
        <taxon>Hyphomicrobiales</taxon>
        <taxon>Rhizobiaceae</taxon>
        <taxon>Rhizobium/Agrobacterium group</taxon>
        <taxon>Rhizobium</taxon>
    </lineage>
</organism>
<reference evidence="11" key="1">
    <citation type="submission" date="2021-01" db="EMBL/GenBank/DDBJ databases">
        <title>Rhizobium sp. strain KVB221 16S ribosomal RNA gene Genome sequencing and assembly.</title>
        <authorList>
            <person name="Kang M."/>
        </authorList>
    </citation>
    <scope>NUCLEOTIDE SEQUENCE</scope>
    <source>
        <strain evidence="11">KVB221</strain>
    </source>
</reference>
<feature type="transmembrane region" description="Helical" evidence="8">
    <location>
        <begin position="20"/>
        <end position="49"/>
    </location>
</feature>
<dbReference type="PANTHER" id="PTHR43394">
    <property type="entry name" value="ATP-DEPENDENT PERMEASE MDL1, MITOCHONDRIAL"/>
    <property type="match status" value="1"/>
</dbReference>
<dbReference type="InterPro" id="IPR036640">
    <property type="entry name" value="ABC1_TM_sf"/>
</dbReference>
<dbReference type="GO" id="GO:0005886">
    <property type="term" value="C:plasma membrane"/>
    <property type="evidence" value="ECO:0007669"/>
    <property type="project" value="UniProtKB-SubCell"/>
</dbReference>
<keyword evidence="5" id="KW-0067">ATP-binding</keyword>
<dbReference type="GO" id="GO:0030253">
    <property type="term" value="P:protein secretion by the type I secretion system"/>
    <property type="evidence" value="ECO:0007669"/>
    <property type="project" value="InterPro"/>
</dbReference>
<dbReference type="GO" id="GO:0015421">
    <property type="term" value="F:ABC-type oligopeptide transporter activity"/>
    <property type="evidence" value="ECO:0007669"/>
    <property type="project" value="TreeGrafter"/>
</dbReference>
<dbReference type="InterPro" id="IPR017871">
    <property type="entry name" value="ABC_transporter-like_CS"/>
</dbReference>
<evidence type="ECO:0000256" key="6">
    <source>
        <dbReference type="ARBA" id="ARBA00022989"/>
    </source>
</evidence>
<evidence type="ECO:0000256" key="2">
    <source>
        <dbReference type="ARBA" id="ARBA00005417"/>
    </source>
</evidence>
<dbReference type="Pfam" id="PF00005">
    <property type="entry name" value="ABC_tran"/>
    <property type="match status" value="1"/>
</dbReference>
<dbReference type="PROSITE" id="PS50893">
    <property type="entry name" value="ABC_TRANSPORTER_2"/>
    <property type="match status" value="1"/>
</dbReference>
<accession>A0A937CN19</accession>
<keyword evidence="6 8" id="KW-1133">Transmembrane helix</keyword>
<gene>
    <name evidence="11" type="ORF">JJB09_23455</name>
</gene>
<proteinExistence type="inferred from homology"/>
<keyword evidence="7 8" id="KW-0472">Membrane</keyword>
<dbReference type="SMART" id="SM00382">
    <property type="entry name" value="AAA"/>
    <property type="match status" value="1"/>
</dbReference>
<dbReference type="SUPFAM" id="SSF52540">
    <property type="entry name" value="P-loop containing nucleoside triphosphate hydrolases"/>
    <property type="match status" value="1"/>
</dbReference>
<dbReference type="InterPro" id="IPR003593">
    <property type="entry name" value="AAA+_ATPase"/>
</dbReference>
<name>A0A937CN19_9HYPH</name>
<dbReference type="Gene3D" id="1.20.1560.10">
    <property type="entry name" value="ABC transporter type 1, transmembrane domain"/>
    <property type="match status" value="1"/>
</dbReference>
<dbReference type="InterPro" id="IPR027417">
    <property type="entry name" value="P-loop_NTPase"/>
</dbReference>
<dbReference type="InterPro" id="IPR039421">
    <property type="entry name" value="Type_1_exporter"/>
</dbReference>
<feature type="transmembrane region" description="Helical" evidence="8">
    <location>
        <begin position="158"/>
        <end position="176"/>
    </location>
</feature>
<evidence type="ECO:0000313" key="12">
    <source>
        <dbReference type="Proteomes" id="UP000633219"/>
    </source>
</evidence>
<dbReference type="InterPro" id="IPR010128">
    <property type="entry name" value="ATPase_T1SS_PrtD-like"/>
</dbReference>
<evidence type="ECO:0000256" key="4">
    <source>
        <dbReference type="ARBA" id="ARBA00022741"/>
    </source>
</evidence>
<evidence type="ECO:0000313" key="11">
    <source>
        <dbReference type="EMBL" id="MBL0374975.1"/>
    </source>
</evidence>
<dbReference type="NCBIfam" id="TIGR01842">
    <property type="entry name" value="type_I_sec_PrtD"/>
    <property type="match status" value="1"/>
</dbReference>
<evidence type="ECO:0000256" key="5">
    <source>
        <dbReference type="ARBA" id="ARBA00022840"/>
    </source>
</evidence>
<evidence type="ECO:0000256" key="8">
    <source>
        <dbReference type="SAM" id="Phobius"/>
    </source>
</evidence>
<dbReference type="Proteomes" id="UP000633219">
    <property type="component" value="Unassembled WGS sequence"/>
</dbReference>
<dbReference type="GO" id="GO:0005524">
    <property type="term" value="F:ATP binding"/>
    <property type="evidence" value="ECO:0007669"/>
    <property type="project" value="UniProtKB-KW"/>
</dbReference>
<dbReference type="Pfam" id="PF00664">
    <property type="entry name" value="ABC_membrane"/>
    <property type="match status" value="1"/>
</dbReference>
<feature type="domain" description="ABC transporter" evidence="9">
    <location>
        <begin position="333"/>
        <end position="568"/>
    </location>
</feature>